<name>L8GIP5_ACACF</name>
<organism evidence="2 3">
    <name type="scientific">Acanthamoeba castellanii (strain ATCC 30010 / Neff)</name>
    <dbReference type="NCBI Taxonomy" id="1257118"/>
    <lineage>
        <taxon>Eukaryota</taxon>
        <taxon>Amoebozoa</taxon>
        <taxon>Discosea</taxon>
        <taxon>Longamoebia</taxon>
        <taxon>Centramoebida</taxon>
        <taxon>Acanthamoebidae</taxon>
        <taxon>Acanthamoeba</taxon>
    </lineage>
</organism>
<dbReference type="VEuPathDB" id="AmoebaDB:ACA1_297530"/>
<sequence length="273" mass="29438">MEHATLDAGQTKMIFVSGDRASVGKSTVALGLLGSLLRTGLYKPEEIAYIKPATQCIDVQLVSKYCNLYGIAHRGIGPVVFYTGFTRECIDGQGPSPKELLDKIEEAVNTIAKGKKFVIVDGVGYPSVGSVVGASNAQIAQRLAIPVLLVGRSGVGDAIDSFNINKAYFDHFGVKVLGAVFNKVEDPFEDIKEHVTRYFAQTYPEASAYGFIPLAAHLAPKDGIRREKGACQRETPVTLAISDEEKARAEAVIDAFVERVDVAKIVHDVHASK</sequence>
<proteinExistence type="predicted"/>
<dbReference type="AlphaFoldDB" id="L8GIP5"/>
<dbReference type="Gene3D" id="3.40.50.300">
    <property type="entry name" value="P-loop containing nucleotide triphosphate hydrolases"/>
    <property type="match status" value="1"/>
</dbReference>
<keyword evidence="1" id="KW-0315">Glutamine amidotransferase</keyword>
<dbReference type="RefSeq" id="XP_004334059.1">
    <property type="nucleotide sequence ID" value="XM_004334011.1"/>
</dbReference>
<evidence type="ECO:0000313" key="2">
    <source>
        <dbReference type="EMBL" id="ELR12046.1"/>
    </source>
</evidence>
<dbReference type="GeneID" id="14912529"/>
<dbReference type="SUPFAM" id="SSF52540">
    <property type="entry name" value="P-loop containing nucleoside triphosphate hydrolases"/>
    <property type="match status" value="1"/>
</dbReference>
<protein>
    <recommendedName>
        <fullName evidence="4">Cobyrinic acid a,c-diamide synthase</fullName>
    </recommendedName>
</protein>
<dbReference type="CDD" id="cd03109">
    <property type="entry name" value="DTBS"/>
    <property type="match status" value="1"/>
</dbReference>
<keyword evidence="3" id="KW-1185">Reference proteome</keyword>
<reference evidence="2 3" key="1">
    <citation type="journal article" date="2013" name="Genome Biol.">
        <title>Genome of Acanthamoeba castellanii highlights extensive lateral gene transfer and early evolution of tyrosine kinase signaling.</title>
        <authorList>
            <person name="Clarke M."/>
            <person name="Lohan A.J."/>
            <person name="Liu B."/>
            <person name="Lagkouvardos I."/>
            <person name="Roy S."/>
            <person name="Zafar N."/>
            <person name="Bertelli C."/>
            <person name="Schilde C."/>
            <person name="Kianianmomeni A."/>
            <person name="Burglin T.R."/>
            <person name="Frech C."/>
            <person name="Turcotte B."/>
            <person name="Kopec K.O."/>
            <person name="Synnott J.M."/>
            <person name="Choo C."/>
            <person name="Paponov I."/>
            <person name="Finkler A."/>
            <person name="Soon Heng Tan C."/>
            <person name="Hutchins A.P."/>
            <person name="Weinmeier T."/>
            <person name="Rattei T."/>
            <person name="Chu J.S."/>
            <person name="Gimenez G."/>
            <person name="Irimia M."/>
            <person name="Rigden D.J."/>
            <person name="Fitzpatrick D.A."/>
            <person name="Lorenzo-Morales J."/>
            <person name="Bateman A."/>
            <person name="Chiu C.H."/>
            <person name="Tang P."/>
            <person name="Hegemann P."/>
            <person name="Fromm H."/>
            <person name="Raoult D."/>
            <person name="Greub G."/>
            <person name="Miranda-Saavedra D."/>
            <person name="Chen N."/>
            <person name="Nash P."/>
            <person name="Ginger M.L."/>
            <person name="Horn M."/>
            <person name="Schaap P."/>
            <person name="Caler L."/>
            <person name="Loftus B."/>
        </authorList>
    </citation>
    <scope>NUCLEOTIDE SEQUENCE [LARGE SCALE GENOMIC DNA]</scope>
    <source>
        <strain evidence="2 3">Neff</strain>
    </source>
</reference>
<dbReference type="KEGG" id="acan:ACA1_297530"/>
<dbReference type="Proteomes" id="UP000011083">
    <property type="component" value="Unassembled WGS sequence"/>
</dbReference>
<dbReference type="Pfam" id="PF13500">
    <property type="entry name" value="AAA_26"/>
    <property type="match status" value="1"/>
</dbReference>
<dbReference type="PANTHER" id="PTHR21343:SF10">
    <property type="entry name" value="DRTGG DOMAIN-CONTAINING PROTEIN"/>
    <property type="match status" value="1"/>
</dbReference>
<dbReference type="EMBL" id="KB008135">
    <property type="protein sequence ID" value="ELR12046.1"/>
    <property type="molecule type" value="Genomic_DNA"/>
</dbReference>
<dbReference type="PANTHER" id="PTHR21343">
    <property type="entry name" value="DETHIOBIOTIN SYNTHETASE"/>
    <property type="match status" value="1"/>
</dbReference>
<dbReference type="InterPro" id="IPR027417">
    <property type="entry name" value="P-loop_NTPase"/>
</dbReference>
<evidence type="ECO:0000256" key="1">
    <source>
        <dbReference type="ARBA" id="ARBA00022962"/>
    </source>
</evidence>
<gene>
    <name evidence="2" type="ORF">ACA1_297530</name>
</gene>
<accession>L8GIP5</accession>
<evidence type="ECO:0008006" key="4">
    <source>
        <dbReference type="Google" id="ProtNLM"/>
    </source>
</evidence>
<dbReference type="OrthoDB" id="426250at2759"/>
<evidence type="ECO:0000313" key="3">
    <source>
        <dbReference type="Proteomes" id="UP000011083"/>
    </source>
</evidence>